<feature type="chain" id="PRO_5039900179" evidence="1">
    <location>
        <begin position="25"/>
        <end position="217"/>
    </location>
</feature>
<comment type="caution">
    <text evidence="2">The sequence shown here is derived from an EMBL/GenBank/DDBJ whole genome shotgun (WGS) entry which is preliminary data.</text>
</comment>
<protein>
    <submittedName>
        <fullName evidence="2">Uncharacterized protein</fullName>
    </submittedName>
</protein>
<accession>A0A9J6GSW2</accession>
<keyword evidence="3" id="KW-1185">Reference proteome</keyword>
<organism evidence="2 3">
    <name type="scientific">Haemaphysalis longicornis</name>
    <name type="common">Bush tick</name>
    <dbReference type="NCBI Taxonomy" id="44386"/>
    <lineage>
        <taxon>Eukaryota</taxon>
        <taxon>Metazoa</taxon>
        <taxon>Ecdysozoa</taxon>
        <taxon>Arthropoda</taxon>
        <taxon>Chelicerata</taxon>
        <taxon>Arachnida</taxon>
        <taxon>Acari</taxon>
        <taxon>Parasitiformes</taxon>
        <taxon>Ixodida</taxon>
        <taxon>Ixodoidea</taxon>
        <taxon>Ixodidae</taxon>
        <taxon>Haemaphysalinae</taxon>
        <taxon>Haemaphysalis</taxon>
    </lineage>
</organism>
<dbReference type="EMBL" id="JABSTR010000008">
    <property type="protein sequence ID" value="KAH9377535.1"/>
    <property type="molecule type" value="Genomic_DNA"/>
</dbReference>
<feature type="signal peptide" evidence="1">
    <location>
        <begin position="1"/>
        <end position="24"/>
    </location>
</feature>
<sequence length="217" mass="24363">MLTRKEGLYFVAFIFCLIQTRCGARDPSCQIFDTGSTELFETCGHFTNVSQLRTGIPRPQLTDPLYFVLADSHIEYLPDDIFDQLLIRNLSFEKVTIGRYPDHHQNAFDAIKATLRQVTFGPNSTLPQSWNVLGEVADLETLGLEGQTVRIDRSWAALPRGLKRILIMKSDVSGQEDGALASFTDLEEFMMTESGADTFSWAVLPNPAPKLTTLRLE</sequence>
<reference evidence="2 3" key="1">
    <citation type="journal article" date="2020" name="Cell">
        <title>Large-Scale Comparative Analyses of Tick Genomes Elucidate Their Genetic Diversity and Vector Capacities.</title>
        <authorList>
            <consortium name="Tick Genome and Microbiome Consortium (TIGMIC)"/>
            <person name="Jia N."/>
            <person name="Wang J."/>
            <person name="Shi W."/>
            <person name="Du L."/>
            <person name="Sun Y."/>
            <person name="Zhan W."/>
            <person name="Jiang J.F."/>
            <person name="Wang Q."/>
            <person name="Zhang B."/>
            <person name="Ji P."/>
            <person name="Bell-Sakyi L."/>
            <person name="Cui X.M."/>
            <person name="Yuan T.T."/>
            <person name="Jiang B.G."/>
            <person name="Yang W.F."/>
            <person name="Lam T.T."/>
            <person name="Chang Q.C."/>
            <person name="Ding S.J."/>
            <person name="Wang X.J."/>
            <person name="Zhu J.G."/>
            <person name="Ruan X.D."/>
            <person name="Zhao L."/>
            <person name="Wei J.T."/>
            <person name="Ye R.Z."/>
            <person name="Que T.C."/>
            <person name="Du C.H."/>
            <person name="Zhou Y.H."/>
            <person name="Cheng J.X."/>
            <person name="Dai P.F."/>
            <person name="Guo W.B."/>
            <person name="Han X.H."/>
            <person name="Huang E.J."/>
            <person name="Li L.F."/>
            <person name="Wei W."/>
            <person name="Gao Y.C."/>
            <person name="Liu J.Z."/>
            <person name="Shao H.Z."/>
            <person name="Wang X."/>
            <person name="Wang C.C."/>
            <person name="Yang T.C."/>
            <person name="Huo Q.B."/>
            <person name="Li W."/>
            <person name="Chen H.Y."/>
            <person name="Chen S.E."/>
            <person name="Zhou L.G."/>
            <person name="Ni X.B."/>
            <person name="Tian J.H."/>
            <person name="Sheng Y."/>
            <person name="Liu T."/>
            <person name="Pan Y.S."/>
            <person name="Xia L.Y."/>
            <person name="Li J."/>
            <person name="Zhao F."/>
            <person name="Cao W.C."/>
        </authorList>
    </citation>
    <scope>NUCLEOTIDE SEQUENCE [LARGE SCALE GENOMIC DNA]</scope>
    <source>
        <strain evidence="2">HaeL-2018</strain>
    </source>
</reference>
<proteinExistence type="predicted"/>
<dbReference type="Proteomes" id="UP000821853">
    <property type="component" value="Unassembled WGS sequence"/>
</dbReference>
<gene>
    <name evidence="2" type="ORF">HPB48_013046</name>
</gene>
<evidence type="ECO:0000256" key="1">
    <source>
        <dbReference type="SAM" id="SignalP"/>
    </source>
</evidence>
<evidence type="ECO:0000313" key="2">
    <source>
        <dbReference type="EMBL" id="KAH9377535.1"/>
    </source>
</evidence>
<dbReference type="OMA" id="RDWNNLP"/>
<evidence type="ECO:0000313" key="3">
    <source>
        <dbReference type="Proteomes" id="UP000821853"/>
    </source>
</evidence>
<dbReference type="AlphaFoldDB" id="A0A9J6GSW2"/>
<keyword evidence="1" id="KW-0732">Signal</keyword>
<dbReference type="VEuPathDB" id="VectorBase:HLOH_045951"/>
<name>A0A9J6GSW2_HAELO</name>